<keyword evidence="4" id="KW-1185">Reference proteome</keyword>
<dbReference type="PANTHER" id="PTHR39229">
    <property type="entry name" value="MCG1037962"/>
    <property type="match status" value="1"/>
</dbReference>
<dbReference type="Pfam" id="PF15696">
    <property type="entry name" value="RAD51_interact"/>
    <property type="match status" value="1"/>
</dbReference>
<feature type="region of interest" description="Disordered" evidence="1">
    <location>
        <begin position="42"/>
        <end position="67"/>
    </location>
</feature>
<dbReference type="InterPro" id="IPR053355">
    <property type="entry name" value="RAD51-associated"/>
</dbReference>
<evidence type="ECO:0000259" key="2">
    <source>
        <dbReference type="Pfam" id="PF15696"/>
    </source>
</evidence>
<evidence type="ECO:0000313" key="3">
    <source>
        <dbReference type="Ensembl" id="ENSCPGP00000023560.1"/>
    </source>
</evidence>
<name>A0A8C3KIL5_9CHAR</name>
<dbReference type="PANTHER" id="PTHR39229:SF1">
    <property type="entry name" value="RAD51-ASSOCIATED PROTEIN 2"/>
    <property type="match status" value="1"/>
</dbReference>
<feature type="domain" description="RAD51 interacting motif" evidence="2">
    <location>
        <begin position="1241"/>
        <end position="1272"/>
    </location>
</feature>
<feature type="region of interest" description="Disordered" evidence="1">
    <location>
        <begin position="126"/>
        <end position="149"/>
    </location>
</feature>
<feature type="compositionally biased region" description="Polar residues" evidence="1">
    <location>
        <begin position="42"/>
        <end position="51"/>
    </location>
</feature>
<feature type="compositionally biased region" description="Basic and acidic residues" evidence="1">
    <location>
        <begin position="52"/>
        <end position="63"/>
    </location>
</feature>
<evidence type="ECO:0000313" key="4">
    <source>
        <dbReference type="Proteomes" id="UP000694419"/>
    </source>
</evidence>
<protein>
    <recommendedName>
        <fullName evidence="2">RAD51 interacting motif domain-containing protein</fullName>
    </recommendedName>
</protein>
<feature type="region of interest" description="Disordered" evidence="1">
    <location>
        <begin position="936"/>
        <end position="977"/>
    </location>
</feature>
<proteinExistence type="predicted"/>
<reference evidence="3" key="2">
    <citation type="submission" date="2025-09" db="UniProtKB">
        <authorList>
            <consortium name="Ensembl"/>
        </authorList>
    </citation>
    <scope>IDENTIFICATION</scope>
</reference>
<dbReference type="InterPro" id="IPR031419">
    <property type="entry name" value="RAD51_interact"/>
</dbReference>
<dbReference type="GO" id="GO:0032991">
    <property type="term" value="C:protein-containing complex"/>
    <property type="evidence" value="ECO:0007669"/>
    <property type="project" value="TreeGrafter"/>
</dbReference>
<organism evidence="3 4">
    <name type="scientific">Calidris pygmaea</name>
    <name type="common">Spoon-billed sandpiper</name>
    <dbReference type="NCBI Taxonomy" id="425635"/>
    <lineage>
        <taxon>Eukaryota</taxon>
        <taxon>Metazoa</taxon>
        <taxon>Chordata</taxon>
        <taxon>Craniata</taxon>
        <taxon>Vertebrata</taxon>
        <taxon>Euteleostomi</taxon>
        <taxon>Archelosauria</taxon>
        <taxon>Archosauria</taxon>
        <taxon>Dinosauria</taxon>
        <taxon>Saurischia</taxon>
        <taxon>Theropoda</taxon>
        <taxon>Coelurosauria</taxon>
        <taxon>Aves</taxon>
        <taxon>Neognathae</taxon>
        <taxon>Neoaves</taxon>
        <taxon>Charadriiformes</taxon>
        <taxon>Scolopacidae</taxon>
        <taxon>Calidris</taxon>
    </lineage>
</organism>
<reference evidence="3" key="1">
    <citation type="submission" date="2025-08" db="UniProtKB">
        <authorList>
            <consortium name="Ensembl"/>
        </authorList>
    </citation>
    <scope>IDENTIFICATION</scope>
</reference>
<dbReference type="Proteomes" id="UP000694419">
    <property type="component" value="Unplaced"/>
</dbReference>
<evidence type="ECO:0000256" key="1">
    <source>
        <dbReference type="SAM" id="MobiDB-lite"/>
    </source>
</evidence>
<sequence>FPALRGWLFPPCGGGGPPETESLGVWSAAITCENLQVLNPAQAQQNNSVEQNNKRNGDNELKKNSSLTPLNGDLFQMELLSHKSVSDKKWKQYQLLQIPFLCGTNSVFSHTEHEKNNFLKKVCSTEDKDCSNSDNKTNVKRGNKEKNNSSYIVPTLKPFKSIQPLEIPNFQLPSISNKTNSKMPSTNLKETDWKNFQGQPPLRQSKQIHGVQKMPEIGKQKLQNDKSHVAASAVGSKFREKNCSSISKQEHSTSAERGKVTYLRDKNTDVACNQIFAENYFEGKMLENSDGDDDEKSRICIYISAKNIQNEKCVSCSDLLKRMGKKSSNENAMSFPLQTSFPVITETLEKNQLALHSGVRSASSDSSLYEAESKVSTKAIFDFKRFLTENIIFESNCPHIIVQKFPNKKVSCNRFRGKEMFTLKFSFHNMLFGWARTWTESLSKDMPTYQGGSMTHQFHFCETLNEQCDAQKLVKSSIKTSYNNKICIFVLTIISKHLKVEPLKAILASFFNSRNTLLPTEAKSMQVENCPLSGRKQVWLNSCLGNTLRQNTEFHKNPETSLGFLSSTFVDSIGFEFHNGCQRRHFSRSLGEEESAFLKRGALFRSQKRGLCEGRHVRKHHLLPRGHDEFSSYLRSVSRKNGMKKQILVAKCLILMQGTFDCSSLEKMYCCNITKIQYLIGANFRFWSYFPGHSQLKLEKVNSKCTNQGISVTTVKLEKKKPSKMFNRERFKAFSVVLCENKPHETTGCRNCIKSTNEFINEVIYTTKKYLGTCSYTDADRKECVKSKELQINSDDFFSTNYFSIFDTYEKIPLTTDSEDFDQIPIVNQDNSVKKTLSEENAVTSSKKVHDFPAESNNVLILPEQSKTAVEKCKSLLSQDSQTNQPEYCKKIDTYSPHLVNKEKLEDQNACLIFENVFPGSSDVCQSVALPPDSSSLVSRGGAVSEKGHCRSPSSADKQKQSEKIPATVQYPSAGSPARADTYWQLQAKEAVRFSLQGHTQTNESVGSEPATLKQRFEYVKEQEEISDEQTHVTNESQCETVMNDLIMSYSEDESKTFIAAEEKLKMHLSVMNNGCLEDVKEKYLPLENEITYEFELKRKFDLVLEELHMFHEISKGNENNLSSLETNSHNNYCELNNSEGTDENATSVSQKKICISSPICGTTEGQNVTDNNENSLNENISNENEDQKVSKEHCVSVLSSEELLHSPVAKGKEPYTWDPAFLYHTLLKEQNYNLQKEGGKIIRVQPLKTCKGPIRIGLSRKARPKQLHPYLK</sequence>
<accession>A0A8C3KIL5</accession>
<dbReference type="Ensembl" id="ENSCPGT00000025740.1">
    <property type="protein sequence ID" value="ENSCPGP00000023560.1"/>
    <property type="gene ID" value="ENSCPGG00000016305.1"/>
</dbReference>
<dbReference type="AlphaFoldDB" id="A0A8C3KIL5"/>